<dbReference type="PRINTS" id="PR00306">
    <property type="entry name" value="SERUMAMYLOID"/>
</dbReference>
<reference evidence="2" key="1">
    <citation type="submission" date="2022-11" db="EMBL/GenBank/DDBJ databases">
        <title>Centuries of genome instability and evolution in soft-shell clam transmissible cancer (bioRxiv).</title>
        <authorList>
            <person name="Hart S.F.M."/>
            <person name="Yonemitsu M.A."/>
            <person name="Giersch R.M."/>
            <person name="Beal B.F."/>
            <person name="Arriagada G."/>
            <person name="Davis B.W."/>
            <person name="Ostrander E.A."/>
            <person name="Goff S.P."/>
            <person name="Metzger M.J."/>
        </authorList>
    </citation>
    <scope>NUCLEOTIDE SEQUENCE</scope>
    <source>
        <strain evidence="2">MELC-2E11</strain>
        <tissue evidence="2">Siphon/mantle</tissue>
    </source>
</reference>
<dbReference type="Proteomes" id="UP001164746">
    <property type="component" value="Chromosome 13"/>
</dbReference>
<evidence type="ECO:0000313" key="2">
    <source>
        <dbReference type="EMBL" id="WAR23471.1"/>
    </source>
</evidence>
<feature type="compositionally biased region" description="Low complexity" evidence="1">
    <location>
        <begin position="16"/>
        <end position="28"/>
    </location>
</feature>
<evidence type="ECO:0000256" key="1">
    <source>
        <dbReference type="SAM" id="MobiDB-lite"/>
    </source>
</evidence>
<dbReference type="Pfam" id="PF00277">
    <property type="entry name" value="SAA"/>
    <property type="match status" value="1"/>
</dbReference>
<keyword evidence="3" id="KW-1185">Reference proteome</keyword>
<dbReference type="Gene3D" id="1.10.132.110">
    <property type="entry name" value="Serum amyloid A protein"/>
    <property type="match status" value="1"/>
</dbReference>
<dbReference type="SMART" id="SM00197">
    <property type="entry name" value="SAA"/>
    <property type="match status" value="1"/>
</dbReference>
<name>A0ABY7FWB1_MYAAR</name>
<protein>
    <submittedName>
        <fullName evidence="2">SAA-like protein</fullName>
    </submittedName>
</protein>
<accession>A0ABY7FWB1</accession>
<sequence>MRIDSLTAEKQTSSGTSPSTIAASPVAPAPSTTAFSISIVLLVKIDMRRANTIGADKYFHARGNYEAARRGTGGRHAATLISNAREYWQGGSGRGAEDSAADQEANRGKCEYQFHGGTIMRRKRGERIKR</sequence>
<dbReference type="EMBL" id="CP111024">
    <property type="protein sequence ID" value="WAR23471.1"/>
    <property type="molecule type" value="Genomic_DNA"/>
</dbReference>
<gene>
    <name evidence="2" type="ORF">MAR_037140</name>
</gene>
<evidence type="ECO:0000313" key="3">
    <source>
        <dbReference type="Proteomes" id="UP001164746"/>
    </source>
</evidence>
<organism evidence="2 3">
    <name type="scientific">Mya arenaria</name>
    <name type="common">Soft-shell clam</name>
    <dbReference type="NCBI Taxonomy" id="6604"/>
    <lineage>
        <taxon>Eukaryota</taxon>
        <taxon>Metazoa</taxon>
        <taxon>Spiralia</taxon>
        <taxon>Lophotrochozoa</taxon>
        <taxon>Mollusca</taxon>
        <taxon>Bivalvia</taxon>
        <taxon>Autobranchia</taxon>
        <taxon>Heteroconchia</taxon>
        <taxon>Euheterodonta</taxon>
        <taxon>Imparidentia</taxon>
        <taxon>Neoheterodontei</taxon>
        <taxon>Myida</taxon>
        <taxon>Myoidea</taxon>
        <taxon>Myidae</taxon>
        <taxon>Mya</taxon>
    </lineage>
</organism>
<dbReference type="InterPro" id="IPR000096">
    <property type="entry name" value="Serum_amyloid_A"/>
</dbReference>
<feature type="region of interest" description="Disordered" evidence="1">
    <location>
        <begin position="1"/>
        <end position="28"/>
    </location>
</feature>
<proteinExistence type="predicted"/>